<dbReference type="AlphaFoldDB" id="A0A8I0ZRQ9"/>
<comment type="caution">
    <text evidence="2">The sequence shown here is derived from an EMBL/GenBank/DDBJ whole genome shotgun (WGS) entry which is preliminary data.</text>
</comment>
<keyword evidence="3" id="KW-1185">Reference proteome</keyword>
<dbReference type="Proteomes" id="UP000627573">
    <property type="component" value="Unassembled WGS sequence"/>
</dbReference>
<sequence>MVDVHGRTKIESYAASDPDASASGSRVATGGNALVERRLMYQEWRVSDRTLLEEPRKLAR</sequence>
<gene>
    <name evidence="2" type="ORF">I3517_00740</name>
</gene>
<feature type="compositionally biased region" description="Low complexity" evidence="1">
    <location>
        <begin position="12"/>
        <end position="25"/>
    </location>
</feature>
<feature type="region of interest" description="Disordered" evidence="1">
    <location>
        <begin position="1"/>
        <end position="29"/>
    </location>
</feature>
<dbReference type="EMBL" id="JAECSB010000010">
    <property type="protein sequence ID" value="MBH5141144.1"/>
    <property type="molecule type" value="Genomic_DNA"/>
</dbReference>
<name>A0A8I0ZRQ9_RHOER</name>
<evidence type="ECO:0000256" key="1">
    <source>
        <dbReference type="SAM" id="MobiDB-lite"/>
    </source>
</evidence>
<protein>
    <submittedName>
        <fullName evidence="2">Uncharacterized protein</fullName>
    </submittedName>
</protein>
<reference evidence="2 3" key="1">
    <citation type="submission" date="2020-12" db="EMBL/GenBank/DDBJ databases">
        <title>Draft genome sequence of furan degrading bacterial strain FUR100.</title>
        <authorList>
            <person name="Woiski C."/>
        </authorList>
    </citation>
    <scope>NUCLEOTIDE SEQUENCE [LARGE SCALE GENOMIC DNA]</scope>
    <source>
        <strain evidence="2 3">FUR100</strain>
    </source>
</reference>
<proteinExistence type="predicted"/>
<feature type="compositionally biased region" description="Basic and acidic residues" evidence="1">
    <location>
        <begin position="1"/>
        <end position="10"/>
    </location>
</feature>
<evidence type="ECO:0000313" key="2">
    <source>
        <dbReference type="EMBL" id="MBH5141144.1"/>
    </source>
</evidence>
<evidence type="ECO:0000313" key="3">
    <source>
        <dbReference type="Proteomes" id="UP000627573"/>
    </source>
</evidence>
<accession>A0A8I0ZRQ9</accession>
<organism evidence="2 3">
    <name type="scientific">Rhodococcus erythropolis</name>
    <name type="common">Arthrobacter picolinophilus</name>
    <dbReference type="NCBI Taxonomy" id="1833"/>
    <lineage>
        <taxon>Bacteria</taxon>
        <taxon>Bacillati</taxon>
        <taxon>Actinomycetota</taxon>
        <taxon>Actinomycetes</taxon>
        <taxon>Mycobacteriales</taxon>
        <taxon>Nocardiaceae</taxon>
        <taxon>Rhodococcus</taxon>
        <taxon>Rhodococcus erythropolis group</taxon>
    </lineage>
</organism>